<evidence type="ECO:0000256" key="9">
    <source>
        <dbReference type="ARBA" id="ARBA00023180"/>
    </source>
</evidence>
<dbReference type="PANTHER" id="PTHR25466:SF14">
    <property type="entry name" value="BUTYROPHILIN SUBFAMILY 2 MEMBER A2-LIKE-RELATED"/>
    <property type="match status" value="1"/>
</dbReference>
<keyword evidence="5" id="KW-1133">Transmembrane helix</keyword>
<evidence type="ECO:0000256" key="5">
    <source>
        <dbReference type="ARBA" id="ARBA00022989"/>
    </source>
</evidence>
<dbReference type="AlphaFoldDB" id="A0A3B5B1T9"/>
<protein>
    <recommendedName>
        <fullName evidence="11">Immunoglobulin V-set domain-containing protein</fullName>
    </recommendedName>
</protein>
<evidence type="ECO:0000256" key="2">
    <source>
        <dbReference type="ARBA" id="ARBA00022475"/>
    </source>
</evidence>
<dbReference type="Ensembl" id="ENSSPAT00000024432.1">
    <property type="protein sequence ID" value="ENSSPAP00000024039.1"/>
    <property type="gene ID" value="ENSSPAG00000018155.1"/>
</dbReference>
<evidence type="ECO:0000256" key="7">
    <source>
        <dbReference type="ARBA" id="ARBA00023157"/>
    </source>
</evidence>
<evidence type="ECO:0000256" key="4">
    <source>
        <dbReference type="ARBA" id="ARBA00022729"/>
    </source>
</evidence>
<dbReference type="STRING" id="144197.ENSSPAP00000024039"/>
<evidence type="ECO:0000256" key="6">
    <source>
        <dbReference type="ARBA" id="ARBA00023136"/>
    </source>
</evidence>
<dbReference type="InterPro" id="IPR013783">
    <property type="entry name" value="Ig-like_fold"/>
</dbReference>
<evidence type="ECO:0000256" key="3">
    <source>
        <dbReference type="ARBA" id="ARBA00022692"/>
    </source>
</evidence>
<dbReference type="GO" id="GO:0006955">
    <property type="term" value="P:immune response"/>
    <property type="evidence" value="ECO:0007669"/>
    <property type="project" value="TreeGrafter"/>
</dbReference>
<organism evidence="12">
    <name type="scientific">Stegastes partitus</name>
    <name type="common">bicolor damselfish</name>
    <dbReference type="NCBI Taxonomy" id="144197"/>
    <lineage>
        <taxon>Eukaryota</taxon>
        <taxon>Metazoa</taxon>
        <taxon>Chordata</taxon>
        <taxon>Craniata</taxon>
        <taxon>Vertebrata</taxon>
        <taxon>Euteleostomi</taxon>
        <taxon>Actinopterygii</taxon>
        <taxon>Neopterygii</taxon>
        <taxon>Teleostei</taxon>
        <taxon>Neoteleostei</taxon>
        <taxon>Acanthomorphata</taxon>
        <taxon>Ovalentaria</taxon>
        <taxon>Pomacentridae</taxon>
        <taxon>Stegastes</taxon>
    </lineage>
</organism>
<keyword evidence="2" id="KW-1003">Cell membrane</keyword>
<dbReference type="PANTHER" id="PTHR25466">
    <property type="entry name" value="T-LYMPHOCYTE ACTIVATION ANTIGEN"/>
    <property type="match status" value="1"/>
</dbReference>
<dbReference type="InterPro" id="IPR036179">
    <property type="entry name" value="Ig-like_dom_sf"/>
</dbReference>
<keyword evidence="3" id="KW-0812">Transmembrane</keyword>
<accession>A0A3B5B1T9</accession>
<name>A0A3B5B1T9_9TELE</name>
<reference evidence="12" key="1">
    <citation type="submission" date="2023-09" db="UniProtKB">
        <authorList>
            <consortium name="Ensembl"/>
        </authorList>
    </citation>
    <scope>IDENTIFICATION</scope>
</reference>
<dbReference type="GO" id="GO:0031295">
    <property type="term" value="P:T cell costimulation"/>
    <property type="evidence" value="ECO:0007669"/>
    <property type="project" value="TreeGrafter"/>
</dbReference>
<dbReference type="InterPro" id="IPR051713">
    <property type="entry name" value="T-cell_Activation_Regulation"/>
</dbReference>
<keyword evidence="4" id="KW-0732">Signal</keyword>
<dbReference type="Pfam" id="PF07686">
    <property type="entry name" value="V-set"/>
    <property type="match status" value="1"/>
</dbReference>
<keyword evidence="8" id="KW-0675">Receptor</keyword>
<keyword evidence="10" id="KW-0393">Immunoglobulin domain</keyword>
<sequence>MFRFRSSSEVTICRKRASTDIRASCRHSAYIQKLNIVINSIITADQLGHQDQLYRNRTSLFKEQISRGNASLQLTGVKVQDEGRYQCFISTFRRKQDSLINLKVEDMRKIQKTIKLFVFFMFRAFCISSISTCV</sequence>
<dbReference type="GO" id="GO:0042130">
    <property type="term" value="P:negative regulation of T cell proliferation"/>
    <property type="evidence" value="ECO:0007669"/>
    <property type="project" value="TreeGrafter"/>
</dbReference>
<keyword evidence="7" id="KW-1015">Disulfide bond</keyword>
<dbReference type="GeneTree" id="ENSGT01020000230622"/>
<evidence type="ECO:0000259" key="11">
    <source>
        <dbReference type="Pfam" id="PF07686"/>
    </source>
</evidence>
<dbReference type="GO" id="GO:0007166">
    <property type="term" value="P:cell surface receptor signaling pathway"/>
    <property type="evidence" value="ECO:0007669"/>
    <property type="project" value="TreeGrafter"/>
</dbReference>
<dbReference type="GO" id="GO:0009897">
    <property type="term" value="C:external side of plasma membrane"/>
    <property type="evidence" value="ECO:0007669"/>
    <property type="project" value="TreeGrafter"/>
</dbReference>
<evidence type="ECO:0000313" key="12">
    <source>
        <dbReference type="Ensembl" id="ENSSPAP00000024039.1"/>
    </source>
</evidence>
<proteinExistence type="predicted"/>
<feature type="domain" description="Immunoglobulin V-set" evidence="11">
    <location>
        <begin position="48"/>
        <end position="103"/>
    </location>
</feature>
<dbReference type="GO" id="GO:0071222">
    <property type="term" value="P:cellular response to lipopolysaccharide"/>
    <property type="evidence" value="ECO:0007669"/>
    <property type="project" value="TreeGrafter"/>
</dbReference>
<dbReference type="GO" id="GO:0042102">
    <property type="term" value="P:positive regulation of T cell proliferation"/>
    <property type="evidence" value="ECO:0007669"/>
    <property type="project" value="TreeGrafter"/>
</dbReference>
<dbReference type="Gene3D" id="2.60.40.10">
    <property type="entry name" value="Immunoglobulins"/>
    <property type="match status" value="1"/>
</dbReference>
<dbReference type="InterPro" id="IPR013106">
    <property type="entry name" value="Ig_V-set"/>
</dbReference>
<comment type="subcellular location">
    <subcellularLocation>
        <location evidence="1">Cell membrane</location>
        <topology evidence="1">Single-pass type I membrane protein</topology>
    </subcellularLocation>
</comment>
<evidence type="ECO:0000256" key="10">
    <source>
        <dbReference type="ARBA" id="ARBA00023319"/>
    </source>
</evidence>
<dbReference type="SUPFAM" id="SSF48726">
    <property type="entry name" value="Immunoglobulin"/>
    <property type="match status" value="1"/>
</dbReference>
<keyword evidence="9" id="KW-0325">Glycoprotein</keyword>
<evidence type="ECO:0000256" key="1">
    <source>
        <dbReference type="ARBA" id="ARBA00004251"/>
    </source>
</evidence>
<keyword evidence="6" id="KW-0472">Membrane</keyword>
<evidence type="ECO:0000256" key="8">
    <source>
        <dbReference type="ARBA" id="ARBA00023170"/>
    </source>
</evidence>